<evidence type="ECO:0000256" key="1">
    <source>
        <dbReference type="SAM" id="Phobius"/>
    </source>
</evidence>
<feature type="transmembrane region" description="Helical" evidence="1">
    <location>
        <begin position="89"/>
        <end position="108"/>
    </location>
</feature>
<sequence>MASLAASVRFSPLRQHIFSSSPRFSFTSCARSRFLSTTVRCRAAQSVRPPPPSPAARASATAAPSRYAFIKSLATKPTPTILYEGPSHFWFYFGCWSSGISILTWTVLTGPTVVQQPEGVPEWVSYVYGATYVLLGSMGFYLISKTPSIVHSIRVMPPSALAGVKTPTTTSAAGKAASAVAAAAQQPQIEVKVKRMLPILGYKTITTSLDNVVLKTRFSLPEEFVPQLKRLEAQRAEEAKRAAQWKFDKEHLLTLPFRHLARGVSGFFQGVRAAWTDMGYGVIKVNGKAYKVDVTQGFAHDGFKTLERLVQIGA</sequence>
<evidence type="ECO:0000313" key="2">
    <source>
        <dbReference type="EMBL" id="CEJ89496.1"/>
    </source>
</evidence>
<protein>
    <submittedName>
        <fullName evidence="2">Uncharacterized protein</fullName>
    </submittedName>
</protein>
<dbReference type="EMBL" id="CDHN01000002">
    <property type="protein sequence ID" value="CEJ89496.1"/>
    <property type="molecule type" value="Genomic_DNA"/>
</dbReference>
<feature type="transmembrane region" description="Helical" evidence="1">
    <location>
        <begin position="123"/>
        <end position="144"/>
    </location>
</feature>
<keyword evidence="1" id="KW-0472">Membrane</keyword>
<proteinExistence type="predicted"/>
<dbReference type="Proteomes" id="UP000039046">
    <property type="component" value="Unassembled WGS sequence"/>
</dbReference>
<keyword evidence="1" id="KW-1133">Transmembrane helix</keyword>
<dbReference type="OrthoDB" id="4140442at2759"/>
<dbReference type="STRING" id="1531966.A0A0A1SXN8"/>
<dbReference type="HOGENOM" id="CLU_052402_2_0_1"/>
<reference evidence="2 3" key="1">
    <citation type="journal article" date="2015" name="Genome Announc.">
        <title>Draft Genome Sequence and Gene Annotation of the Entomopathogenic Fungus Verticillium hemipterigenum.</title>
        <authorList>
            <person name="Horn F."/>
            <person name="Habel A."/>
            <person name="Scharf D.H."/>
            <person name="Dworschak J."/>
            <person name="Brakhage A.A."/>
            <person name="Guthke R."/>
            <person name="Hertweck C."/>
            <person name="Linde J."/>
        </authorList>
    </citation>
    <scope>NUCLEOTIDE SEQUENCE [LARGE SCALE GENOMIC DNA]</scope>
</reference>
<accession>A0A0A1SXN8</accession>
<keyword evidence="3" id="KW-1185">Reference proteome</keyword>
<dbReference type="AlphaFoldDB" id="A0A0A1SXN8"/>
<keyword evidence="1" id="KW-0812">Transmembrane</keyword>
<gene>
    <name evidence="2" type="ORF">VHEMI05337</name>
</gene>
<evidence type="ECO:0000313" key="3">
    <source>
        <dbReference type="Proteomes" id="UP000039046"/>
    </source>
</evidence>
<organism evidence="2 3">
    <name type="scientific">[Torrubiella] hemipterigena</name>
    <dbReference type="NCBI Taxonomy" id="1531966"/>
    <lineage>
        <taxon>Eukaryota</taxon>
        <taxon>Fungi</taxon>
        <taxon>Dikarya</taxon>
        <taxon>Ascomycota</taxon>
        <taxon>Pezizomycotina</taxon>
        <taxon>Sordariomycetes</taxon>
        <taxon>Hypocreomycetidae</taxon>
        <taxon>Hypocreales</taxon>
        <taxon>Clavicipitaceae</taxon>
        <taxon>Clavicipitaceae incertae sedis</taxon>
        <taxon>'Torrubiella' clade</taxon>
    </lineage>
</organism>
<name>A0A0A1SXN8_9HYPO</name>